<evidence type="ECO:0000313" key="2">
    <source>
        <dbReference type="Proteomes" id="UP000830768"/>
    </source>
</evidence>
<sequence length="164" mass="17802">MNTTINGIDIIGDCVRLINEALPRMCLTHIGYPYIEVSVHPCVILSHDALPHIKLWAQSLAGVAVCVNMDLPGIQRTLKELAESGAPWTDFQAVRYQFAEPVCNLPVVDSTIISPGVADSPIVNPGAVNSTTTSPGVVEPAVLESINLDNFSFDEGWFEEFPQK</sequence>
<accession>A0ACD3YQW7</accession>
<protein>
    <submittedName>
        <fullName evidence="1">Uncharacterized protein</fullName>
    </submittedName>
</protein>
<keyword evidence="2" id="KW-1185">Reference proteome</keyword>
<gene>
    <name evidence="1" type="ORF">LCI18_002299</name>
</gene>
<dbReference type="EMBL" id="CP090031">
    <property type="protein sequence ID" value="UPK91364.1"/>
    <property type="molecule type" value="Genomic_DNA"/>
</dbReference>
<dbReference type="Proteomes" id="UP000830768">
    <property type="component" value="Chromosome 2"/>
</dbReference>
<reference evidence="1" key="1">
    <citation type="submission" date="2021-11" db="EMBL/GenBank/DDBJ databases">
        <title>Fusarium solani-melongenae Genome sequencing and assembly.</title>
        <authorList>
            <person name="Xie S."/>
            <person name="Huang L."/>
            <person name="Zhang X."/>
        </authorList>
    </citation>
    <scope>NUCLEOTIDE SEQUENCE</scope>
    <source>
        <strain evidence="1">CRI 24-3</strain>
    </source>
</reference>
<evidence type="ECO:0000313" key="1">
    <source>
        <dbReference type="EMBL" id="UPK91364.1"/>
    </source>
</evidence>
<name>A0ACD3YQW7_FUSSC</name>
<organism evidence="1 2">
    <name type="scientific">Fusarium solani subsp. cucurbitae</name>
    <name type="common">Neocosmosporum cucurbitae</name>
    <dbReference type="NCBI Taxonomy" id="2747967"/>
    <lineage>
        <taxon>Eukaryota</taxon>
        <taxon>Fungi</taxon>
        <taxon>Dikarya</taxon>
        <taxon>Ascomycota</taxon>
        <taxon>Pezizomycotina</taxon>
        <taxon>Sordariomycetes</taxon>
        <taxon>Hypocreomycetidae</taxon>
        <taxon>Hypocreales</taxon>
        <taxon>Nectriaceae</taxon>
        <taxon>Fusarium</taxon>
        <taxon>Fusarium solani species complex</taxon>
    </lineage>
</organism>
<proteinExistence type="predicted"/>